<evidence type="ECO:0000259" key="3">
    <source>
        <dbReference type="Pfam" id="PF01048"/>
    </source>
</evidence>
<dbReference type="RefSeq" id="WP_012374745.1">
    <property type="nucleotide sequence ID" value="NC_010571.1"/>
</dbReference>
<keyword evidence="2" id="KW-0808">Transferase</keyword>
<dbReference type="PANTHER" id="PTHR42679">
    <property type="entry name" value="S-METHYL-5'-THIOADENOSINE PHOSPHORYLASE"/>
    <property type="match status" value="1"/>
</dbReference>
<dbReference type="STRING" id="452637.Oter_1925"/>
<evidence type="ECO:0000256" key="2">
    <source>
        <dbReference type="ARBA" id="ARBA00022679"/>
    </source>
</evidence>
<dbReference type="GO" id="GO:0017061">
    <property type="term" value="F:S-methyl-5-thioadenosine phosphorylase activity"/>
    <property type="evidence" value="ECO:0007669"/>
    <property type="project" value="InterPro"/>
</dbReference>
<dbReference type="InterPro" id="IPR010044">
    <property type="entry name" value="MTAP"/>
</dbReference>
<gene>
    <name evidence="4" type="ordered locus">Oter_1925</name>
</gene>
<reference evidence="4 5" key="1">
    <citation type="journal article" date="2011" name="J. Bacteriol.">
        <title>Genome sequence of the verrucomicrobium Opitutus terrae PB90-1, an abundant inhabitant of rice paddy soil ecosystems.</title>
        <authorList>
            <person name="van Passel M.W."/>
            <person name="Kant R."/>
            <person name="Palva A."/>
            <person name="Copeland A."/>
            <person name="Lucas S."/>
            <person name="Lapidus A."/>
            <person name="Glavina del Rio T."/>
            <person name="Pitluck S."/>
            <person name="Goltsman E."/>
            <person name="Clum A."/>
            <person name="Sun H."/>
            <person name="Schmutz J."/>
            <person name="Larimer F.W."/>
            <person name="Land M.L."/>
            <person name="Hauser L."/>
            <person name="Kyrpides N."/>
            <person name="Mikhailova N."/>
            <person name="Richardson P.P."/>
            <person name="Janssen P.H."/>
            <person name="de Vos W.M."/>
            <person name="Smidt H."/>
        </authorList>
    </citation>
    <scope>NUCLEOTIDE SEQUENCE [LARGE SCALE GENOMIC DNA]</scope>
    <source>
        <strain evidence="5">DSM 11246 / JCM 15787 / PB90-1</strain>
    </source>
</reference>
<accession>B1ZY09</accession>
<dbReference type="Proteomes" id="UP000007013">
    <property type="component" value="Chromosome"/>
</dbReference>
<dbReference type="InterPro" id="IPR000845">
    <property type="entry name" value="Nucleoside_phosphorylase_d"/>
</dbReference>
<dbReference type="EMBL" id="CP001032">
    <property type="protein sequence ID" value="ACB75208.1"/>
    <property type="molecule type" value="Genomic_DNA"/>
</dbReference>
<dbReference type="InterPro" id="IPR035994">
    <property type="entry name" value="Nucleoside_phosphorylase_sf"/>
</dbReference>
<dbReference type="OrthoDB" id="1523230at2"/>
<dbReference type="GO" id="GO:0005829">
    <property type="term" value="C:cytosol"/>
    <property type="evidence" value="ECO:0007669"/>
    <property type="project" value="TreeGrafter"/>
</dbReference>
<dbReference type="AlphaFoldDB" id="B1ZY09"/>
<keyword evidence="5" id="KW-1185">Reference proteome</keyword>
<sequence length="232" mass="25659">MKVAFISGTSIVNSDLFSAWEVKTTTTPYGQVTYKTKGDFVLINRHGYAFPLPPHSINYRANIRALADLGFKDILSLNSVGSLKRDLPPGTFVSCSDYVGLQQGPMTFFDQELKGGAPGIANNLIPLLIEKLAPEFKIHPGKVYVQFRGPRFETKAEIRIVQSWGDVVGMTAAHEADLCSELGLRYNSLALIDNYANGLEGTEIDFAKFKDLVKDNQAKVNRLFTRILEILG</sequence>
<evidence type="ECO:0000313" key="4">
    <source>
        <dbReference type="EMBL" id="ACB75208.1"/>
    </source>
</evidence>
<dbReference type="CDD" id="cd09010">
    <property type="entry name" value="MTAP_SsMTAPII_like_MTIP"/>
    <property type="match status" value="1"/>
</dbReference>
<evidence type="ECO:0000313" key="5">
    <source>
        <dbReference type="Proteomes" id="UP000007013"/>
    </source>
</evidence>
<dbReference type="SUPFAM" id="SSF53167">
    <property type="entry name" value="Purine and uridine phosphorylases"/>
    <property type="match status" value="1"/>
</dbReference>
<dbReference type="PANTHER" id="PTHR42679:SF2">
    <property type="entry name" value="S-METHYL-5'-THIOADENOSINE PHOSPHORYLASE"/>
    <property type="match status" value="1"/>
</dbReference>
<name>B1ZY09_OPITP</name>
<dbReference type="Pfam" id="PF01048">
    <property type="entry name" value="PNP_UDP_1"/>
    <property type="match status" value="1"/>
</dbReference>
<organism evidence="4 5">
    <name type="scientific">Opitutus terrae (strain DSM 11246 / JCM 15787 / PB90-1)</name>
    <dbReference type="NCBI Taxonomy" id="452637"/>
    <lineage>
        <taxon>Bacteria</taxon>
        <taxon>Pseudomonadati</taxon>
        <taxon>Verrucomicrobiota</taxon>
        <taxon>Opitutia</taxon>
        <taxon>Opitutales</taxon>
        <taxon>Opitutaceae</taxon>
        <taxon>Opitutus</taxon>
    </lineage>
</organism>
<dbReference type="GO" id="GO:0019509">
    <property type="term" value="P:L-methionine salvage from methylthioadenosine"/>
    <property type="evidence" value="ECO:0007669"/>
    <property type="project" value="TreeGrafter"/>
</dbReference>
<protein>
    <submittedName>
        <fullName evidence="4">Purine phosphorylase family 2</fullName>
    </submittedName>
</protein>
<feature type="domain" description="Nucleoside phosphorylase" evidence="3">
    <location>
        <begin position="31"/>
        <end position="229"/>
    </location>
</feature>
<dbReference type="GO" id="GO:0009116">
    <property type="term" value="P:nucleoside metabolic process"/>
    <property type="evidence" value="ECO:0007669"/>
    <property type="project" value="InterPro"/>
</dbReference>
<dbReference type="KEGG" id="ote:Oter_1925"/>
<dbReference type="Gene3D" id="3.40.50.1580">
    <property type="entry name" value="Nucleoside phosphorylase domain"/>
    <property type="match status" value="1"/>
</dbReference>
<dbReference type="eggNOG" id="COG0005">
    <property type="taxonomic scope" value="Bacteria"/>
</dbReference>
<evidence type="ECO:0000256" key="1">
    <source>
        <dbReference type="ARBA" id="ARBA00022676"/>
    </source>
</evidence>
<dbReference type="HOGENOM" id="CLU_054456_0_2_0"/>
<keyword evidence="1" id="KW-0328">Glycosyltransferase</keyword>
<proteinExistence type="predicted"/>